<sequence>MYSLIFLLYAASGGELDPKRLKTSDRETIEQIKETPYLQYFLGMSAYSNEALFDATMFVNFRKRISKNLINKINKRMVMRERKKKEIEEKSERKEEEKESQIKNKGKLILDASCAPADLSYPRYPQDLGILNQARKKTENILDCLYQSLRIKLKKKPRTYRKRARKDY</sequence>
<feature type="domain" description="Transposase InsH N-terminal" evidence="2">
    <location>
        <begin position="23"/>
        <end position="64"/>
    </location>
</feature>
<dbReference type="AlphaFoldDB" id="A8YJR1"/>
<protein>
    <recommendedName>
        <fullName evidence="2">Transposase InsH N-terminal domain-containing protein</fullName>
    </recommendedName>
</protein>
<dbReference type="InterPro" id="IPR008490">
    <property type="entry name" value="Transposase_InsH_N"/>
</dbReference>
<name>A8YJR1_MICA7</name>
<feature type="region of interest" description="Disordered" evidence="1">
    <location>
        <begin position="82"/>
        <end position="103"/>
    </location>
</feature>
<evidence type="ECO:0000259" key="2">
    <source>
        <dbReference type="Pfam" id="PF05598"/>
    </source>
</evidence>
<dbReference type="Pfam" id="PF05598">
    <property type="entry name" value="DUF772"/>
    <property type="match status" value="1"/>
</dbReference>
<proteinExistence type="predicted"/>
<reference evidence="3" key="1">
    <citation type="submission" date="2007-08" db="EMBL/GenBank/DDBJ databases">
        <authorList>
            <person name="Frangeul L."/>
        </authorList>
    </citation>
    <scope>NUCLEOTIDE SEQUENCE</scope>
    <source>
        <strain evidence="3">PCC 7806</strain>
    </source>
</reference>
<accession>A8YJR1</accession>
<feature type="compositionally biased region" description="Basic and acidic residues" evidence="1">
    <location>
        <begin position="82"/>
        <end position="102"/>
    </location>
</feature>
<organism evidence="3">
    <name type="scientific">Microcystis aeruginosa (strain PCC 7806)</name>
    <dbReference type="NCBI Taxonomy" id="267872"/>
    <lineage>
        <taxon>Bacteria</taxon>
        <taxon>Bacillati</taxon>
        <taxon>Cyanobacteriota</taxon>
        <taxon>Cyanophyceae</taxon>
        <taxon>Oscillatoriophycideae</taxon>
        <taxon>Chroococcales</taxon>
        <taxon>Microcystaceae</taxon>
        <taxon>Microcystis</taxon>
    </lineage>
</organism>
<dbReference type="EMBL" id="AM778951">
    <property type="protein sequence ID" value="CAO87681.1"/>
    <property type="molecule type" value="Genomic_DNA"/>
</dbReference>
<evidence type="ECO:0000256" key="1">
    <source>
        <dbReference type="SAM" id="MobiDB-lite"/>
    </source>
</evidence>
<gene>
    <name evidence="3" type="ORF">IPF_2021</name>
</gene>
<evidence type="ECO:0000313" key="3">
    <source>
        <dbReference type="EMBL" id="CAO87681.1"/>
    </source>
</evidence>